<sequence>MKFKIFHSKTRLDGTCFGGAPSGSSNNLMEPPTKRQKRGKSNHTSCSICETLIEPQFSTPSDISDRDFLSNLPADCIRSIFSFLNHNNLDIVARVSQRMNEFSNISRSKVAKSSQYRVVKLSQDKPHNQLTIWLRDPSEAFNVPIFEKEHISESERLQSQQNEALSIRTVPHSTIVRLDSIMARFKIEDAHFEGINFGYSMVLHCLKWSQKPIKFRAANATFEEECVKEKFLSMLLAIEVNHVILRESVIANEIDNSFLKEFCKVSDPSIEVCDYADWKESGTESDLINMEQDTLEACSLFTILRIFHMRVNSDWVMPAIVKRFRRNITGTWNLSLTRELTYPEVKAVISDDLKYIHEVDFSGIRNITIMMKSEPRPKTSLVLFTISQEELQEWIPNVSSDIQSSKTPVRNVMSEPMLLFPCPILWYMNEPFQSNLYSVTRGINTPIVSSRVIDPSLV</sequence>
<comment type="similarity">
    <text evidence="2">Belongs to the FBXO31 family.</text>
</comment>
<dbReference type="InterPro" id="IPR045048">
    <property type="entry name" value="FBXO31/39"/>
</dbReference>
<dbReference type="Pfam" id="PF00646">
    <property type="entry name" value="F-box"/>
    <property type="match status" value="1"/>
</dbReference>
<reference evidence="5" key="1">
    <citation type="journal article" date="2008" name="Nat. Genet.">
        <title>The Pristionchus pacificus genome provides a unique perspective on nematode lifestyle and parasitism.</title>
        <authorList>
            <person name="Dieterich C."/>
            <person name="Clifton S.W."/>
            <person name="Schuster L.N."/>
            <person name="Chinwalla A."/>
            <person name="Delehaunty K."/>
            <person name="Dinkelacker I."/>
            <person name="Fulton L."/>
            <person name="Fulton R."/>
            <person name="Godfrey J."/>
            <person name="Minx P."/>
            <person name="Mitreva M."/>
            <person name="Roeseler W."/>
            <person name="Tian H."/>
            <person name="Witte H."/>
            <person name="Yang S.P."/>
            <person name="Wilson R.K."/>
            <person name="Sommer R.J."/>
        </authorList>
    </citation>
    <scope>NUCLEOTIDE SEQUENCE [LARGE SCALE GENOMIC DNA]</scope>
    <source>
        <strain evidence="5">PS312</strain>
    </source>
</reference>
<organism evidence="4 5">
    <name type="scientific">Pristionchus pacificus</name>
    <name type="common">Parasitic nematode worm</name>
    <dbReference type="NCBI Taxonomy" id="54126"/>
    <lineage>
        <taxon>Eukaryota</taxon>
        <taxon>Metazoa</taxon>
        <taxon>Ecdysozoa</taxon>
        <taxon>Nematoda</taxon>
        <taxon>Chromadorea</taxon>
        <taxon>Rhabditida</taxon>
        <taxon>Rhabditina</taxon>
        <taxon>Diplogasteromorpha</taxon>
        <taxon>Diplogasteroidea</taxon>
        <taxon>Neodiplogasteridae</taxon>
        <taxon>Pristionchus</taxon>
    </lineage>
</organism>
<keyword evidence="3" id="KW-0833">Ubl conjugation pathway</keyword>
<dbReference type="Proteomes" id="UP000005239">
    <property type="component" value="Unassembled WGS sequence"/>
</dbReference>
<accession>A0A2A6BTI4</accession>
<dbReference type="EnsemblMetazoa" id="PPA37342.1">
    <property type="protein sequence ID" value="PPA37342.1"/>
    <property type="gene ID" value="WBGene00275711"/>
</dbReference>
<proteinExistence type="inferred from homology"/>
<name>A0A2A6BTI4_PRIPA</name>
<dbReference type="InterPro" id="IPR001810">
    <property type="entry name" value="F-box_dom"/>
</dbReference>
<dbReference type="SUPFAM" id="SSF81383">
    <property type="entry name" value="F-box domain"/>
    <property type="match status" value="1"/>
</dbReference>
<evidence type="ECO:0000256" key="3">
    <source>
        <dbReference type="ARBA" id="ARBA00022786"/>
    </source>
</evidence>
<reference evidence="4" key="2">
    <citation type="submission" date="2022-06" db="UniProtKB">
        <authorList>
            <consortium name="EnsemblMetazoa"/>
        </authorList>
    </citation>
    <scope>IDENTIFICATION</scope>
    <source>
        <strain evidence="4">PS312</strain>
    </source>
</reference>
<evidence type="ECO:0000313" key="4">
    <source>
        <dbReference type="EnsemblMetazoa" id="PPA37342.1"/>
    </source>
</evidence>
<dbReference type="Gene3D" id="1.20.1280.50">
    <property type="match status" value="1"/>
</dbReference>
<accession>A0A8R1YVL5</accession>
<dbReference type="PANTHER" id="PTHR10706:SF130">
    <property type="entry name" value="F-BOX ONLY PROTEIN 31"/>
    <property type="match status" value="1"/>
</dbReference>
<evidence type="ECO:0000313" key="5">
    <source>
        <dbReference type="Proteomes" id="UP000005239"/>
    </source>
</evidence>
<protein>
    <submittedName>
        <fullName evidence="4">F-box domain-containing protein</fullName>
    </submittedName>
</protein>
<comment type="pathway">
    <text evidence="1">Protein modification; protein ubiquitination.</text>
</comment>
<evidence type="ECO:0000256" key="1">
    <source>
        <dbReference type="ARBA" id="ARBA00004906"/>
    </source>
</evidence>
<dbReference type="AlphaFoldDB" id="A0A2A6BTI4"/>
<keyword evidence="5" id="KW-1185">Reference proteome</keyword>
<gene>
    <name evidence="4" type="primary">WBGene00275711</name>
</gene>
<evidence type="ECO:0000256" key="2">
    <source>
        <dbReference type="ARBA" id="ARBA00010611"/>
    </source>
</evidence>
<dbReference type="PANTHER" id="PTHR10706">
    <property type="entry name" value="F-BOX FAMILY PROTEIN"/>
    <property type="match status" value="1"/>
</dbReference>
<dbReference type="InterPro" id="IPR036047">
    <property type="entry name" value="F-box-like_dom_sf"/>
</dbReference>
<dbReference type="PROSITE" id="PS50181">
    <property type="entry name" value="FBOX"/>
    <property type="match status" value="1"/>
</dbReference>